<organism evidence="1 2">
    <name type="scientific">Naegleria fowleri</name>
    <name type="common">Brain eating amoeba</name>
    <dbReference type="NCBI Taxonomy" id="5763"/>
    <lineage>
        <taxon>Eukaryota</taxon>
        <taxon>Discoba</taxon>
        <taxon>Heterolobosea</taxon>
        <taxon>Tetramitia</taxon>
        <taxon>Eutetramitia</taxon>
        <taxon>Vahlkampfiidae</taxon>
        <taxon>Naegleria</taxon>
    </lineage>
</organism>
<dbReference type="VEuPathDB" id="AmoebaDB:NfTy_002430"/>
<evidence type="ECO:0000313" key="1">
    <source>
        <dbReference type="EMBL" id="KAF0979567.1"/>
    </source>
</evidence>
<dbReference type="AlphaFoldDB" id="A0A6A5BQZ5"/>
<dbReference type="Proteomes" id="UP000444721">
    <property type="component" value="Unassembled WGS sequence"/>
</dbReference>
<evidence type="ECO:0000313" key="2">
    <source>
        <dbReference type="Proteomes" id="UP000444721"/>
    </source>
</evidence>
<dbReference type="VEuPathDB" id="AmoebaDB:FDP41_001235"/>
<dbReference type="GeneID" id="68108453"/>
<comment type="caution">
    <text evidence="1">The sequence shown here is derived from an EMBL/GenBank/DDBJ whole genome shotgun (WGS) entry which is preliminary data.</text>
</comment>
<dbReference type="RefSeq" id="XP_044564280.1">
    <property type="nucleotide sequence ID" value="XM_044702860.1"/>
</dbReference>
<accession>A0A6A5BQZ5</accession>
<protein>
    <submittedName>
        <fullName evidence="1">Uncharacterized protein</fullName>
    </submittedName>
</protein>
<proteinExistence type="predicted"/>
<reference evidence="1 2" key="1">
    <citation type="journal article" date="2019" name="Sci. Rep.">
        <title>Nanopore sequencing improves the draft genome of the human pathogenic amoeba Naegleria fowleri.</title>
        <authorList>
            <person name="Liechti N."/>
            <person name="Schurch N."/>
            <person name="Bruggmann R."/>
            <person name="Wittwer M."/>
        </authorList>
    </citation>
    <scope>NUCLEOTIDE SEQUENCE [LARGE SCALE GENOMIC DNA]</scope>
    <source>
        <strain evidence="1 2">ATCC 30894</strain>
    </source>
</reference>
<sequence length="145" mass="16552">MLTTEAVKSSRGQTDGFGGKYYQRYEKSHSSKFLTILQKYSKKDFIRIPLSKRRMQYEGMHVVNVSKDKHVVQSSCFSTLRKDFKTSNDSNHMSSESAQMAVPTKDIESVSVGRISLQKIVQSAKPDQDISAIVLELEKRKEEQI</sequence>
<gene>
    <name evidence="1" type="ORF">FDP41_001235</name>
</gene>
<keyword evidence="2" id="KW-1185">Reference proteome</keyword>
<name>A0A6A5BQZ5_NAEFO</name>
<dbReference type="EMBL" id="VFQX01000023">
    <property type="protein sequence ID" value="KAF0979567.1"/>
    <property type="molecule type" value="Genomic_DNA"/>
</dbReference>